<feature type="transmembrane region" description="Helical" evidence="1">
    <location>
        <begin position="417"/>
        <end position="442"/>
    </location>
</feature>
<protein>
    <submittedName>
        <fullName evidence="2">Uncharacterized protein</fullName>
    </submittedName>
</protein>
<proteinExistence type="predicted"/>
<dbReference type="Proteomes" id="UP000694240">
    <property type="component" value="Chromosome 7"/>
</dbReference>
<accession>A0A8T2BGI7</accession>
<organism evidence="2 3">
    <name type="scientific">Arabidopsis thaliana x Arabidopsis arenosa</name>
    <dbReference type="NCBI Taxonomy" id="1240361"/>
    <lineage>
        <taxon>Eukaryota</taxon>
        <taxon>Viridiplantae</taxon>
        <taxon>Streptophyta</taxon>
        <taxon>Embryophyta</taxon>
        <taxon>Tracheophyta</taxon>
        <taxon>Spermatophyta</taxon>
        <taxon>Magnoliopsida</taxon>
        <taxon>eudicotyledons</taxon>
        <taxon>Gunneridae</taxon>
        <taxon>Pentapetalae</taxon>
        <taxon>rosids</taxon>
        <taxon>malvids</taxon>
        <taxon>Brassicales</taxon>
        <taxon>Brassicaceae</taxon>
        <taxon>Camelineae</taxon>
        <taxon>Arabidopsis</taxon>
    </lineage>
</organism>
<name>A0A8T2BGI7_9BRAS</name>
<gene>
    <name evidence="2" type="ORF">ISN45_Aa02g012920</name>
</gene>
<reference evidence="2 3" key="1">
    <citation type="submission" date="2020-12" db="EMBL/GenBank/DDBJ databases">
        <title>Concerted genomic and epigenomic changes stabilize Arabidopsis allopolyploids.</title>
        <authorList>
            <person name="Chen Z."/>
        </authorList>
    </citation>
    <scope>NUCLEOTIDE SEQUENCE [LARGE SCALE GENOMIC DNA]</scope>
    <source>
        <strain evidence="2">Allo738</strain>
        <tissue evidence="2">Leaf</tissue>
    </source>
</reference>
<evidence type="ECO:0000256" key="1">
    <source>
        <dbReference type="SAM" id="Phobius"/>
    </source>
</evidence>
<evidence type="ECO:0000313" key="3">
    <source>
        <dbReference type="Proteomes" id="UP000694240"/>
    </source>
</evidence>
<dbReference type="AlphaFoldDB" id="A0A8T2BGI7"/>
<dbReference type="EMBL" id="JAEFBK010000007">
    <property type="protein sequence ID" value="KAG7585945.1"/>
    <property type="molecule type" value="Genomic_DNA"/>
</dbReference>
<dbReference type="InterPro" id="IPR004158">
    <property type="entry name" value="DUF247_pln"/>
</dbReference>
<evidence type="ECO:0000313" key="2">
    <source>
        <dbReference type="EMBL" id="KAG7585945.1"/>
    </source>
</evidence>
<keyword evidence="1" id="KW-0812">Transmembrane</keyword>
<comment type="caution">
    <text evidence="2">The sequence shown here is derived from an EMBL/GenBank/DDBJ whole genome shotgun (WGS) entry which is preliminary data.</text>
</comment>
<keyword evidence="1" id="KW-0472">Membrane</keyword>
<sequence>MGLNEPCIYRVPSRIRDVKPEAYTPRMVVIGPLHRYPKLTTIDGAETSSHPWHIKEEYSMMEARKKVYFKTFSTLVRKDAIVEMRKIIQGEETKIRDSYEESTEWIPSEYFVDLILHDAVFIMQFLLTTRVGRSYDEIMDQESMVRNDLILLENQLPFFILDRLFSSDRYFMSDMMRLHRCPTIKDFILNAFGLIIEENPNFKHFTDMFRYVYEKSLDDIPVYMERTPWRWPHNIELMNADNLSKAGVKFKSSGLLNVYNPVAVPRFTRMTPPTPNELKDIKRAMFGVFSLHVEFKKGRLTMPSFRANEWFDMVLRNVIAFEQCHVSLTPFTTNYVHFLNFLITSDRDVEVLSEEGVVTNNLGRVSLVVDMVNNLQVGVKVGTNSQYFYMAKDLRAHCKSRRKRCWATLRKVYFSDLWTGTATLAAAFLLLLTLVGTVASVIQAYKSFK</sequence>
<keyword evidence="1" id="KW-1133">Transmembrane helix</keyword>
<dbReference type="PANTHER" id="PTHR31170">
    <property type="entry name" value="BNAC04G53230D PROTEIN"/>
    <property type="match status" value="1"/>
</dbReference>
<dbReference type="PANTHER" id="PTHR31170:SF9">
    <property type="entry name" value="PROTEIN, PUTATIVE (DUF247)-RELATED"/>
    <property type="match status" value="1"/>
</dbReference>
<keyword evidence="3" id="KW-1185">Reference proteome</keyword>
<dbReference type="Pfam" id="PF03140">
    <property type="entry name" value="DUF247"/>
    <property type="match status" value="1"/>
</dbReference>